<feature type="domain" description="C2" evidence="8">
    <location>
        <begin position="104"/>
        <end position="337"/>
    </location>
</feature>
<feature type="domain" description="MHD2" evidence="10">
    <location>
        <begin position="987"/>
        <end position="1149"/>
    </location>
</feature>
<protein>
    <recommendedName>
        <fullName evidence="13">BAI1-associated protein 3</fullName>
    </recommendedName>
</protein>
<proteinExistence type="inferred from homology"/>
<sequence>VISRNCLISMELNKRFTVDKKFFQKLSWEELEKGLCDLNTTSSADSHDDFRQTGDDLVTIDIECLFVRVQYTLRNQIGRTSNKFSSSAEAIDRYVKQVFDLPSDVYDVLCTQACQAEPPVVVLNVSVIEAKNLEAKDLNGFSDPYCILGVIYGRYVGQNEKSTIQDSFMKTATSISGQTDLESVQPSTMVPIQNASGKKALDNNRVTFSRSSFRRLNQSFKKRTNQNDKLQTPHNESFRVSAPTSSKSIVNKEGHVPVGLLKSTQVKEQTLNPVWNETFRLEIDDVSCDKLHLDIWDHDEETSVLEAVRSLNEIRGVKQLGRYFKQVSQSARKNQTGDMDDFLGCVTIDIKDIPSTGLDRWFKLEGRSNRSKVQGVIHLALSLSAQTDLSELEHDKTVAIQEHIQLSYLFSLHQLKQENSTGIPWNGNIVEEGEIILHQHAIQNGLTEIQEAMCQWIALTRLNCIRSLEQIILLHTFKHLISLWSDKLLTREELNYLSDSFKVFTEHSLTVICNYNLIYRNTQSEKLLDFNHLLECLCMLHNSRLFQFSSPFSNSLQKEFMTSFKEFVLTQYEKHKTTAMGKSDKSDLEHYEISQLIMLIKLMISDLDKCCELYSPIIKKYFDLDPFINMYKLYANALHQDYVKMSVLQNLTLPIINEELETKSSLSPTGKQSSVKTMELKSLFILYLLLKKFENMFNIKTKSSEQKSIDFDWYSWFRTVISYWLQQCNIHLLSNIDVDIQNDQLSPTNEQLLHFLPNEIKPEKYFGLHSLSSLQIANNLTRIMRTWMLIDWPDEQTKYEYTIEIVQIACEITLSYAKQLHEKLRLQGYCDEEGQFDISTSLSIGLNNLELISKLIQRILLILKVQTPWPTNNKIAVSSNQTTSNTVSGSVTAKYFSPDNNDDDTSNKNDNNVANDSSTVKIESINDEEVKIPYQTLETLKRLQHKGYSELIRVLNRTIYRMNAKMRPEIRKNVFHLCWSLRSTPVDKAMHDLIVYLDSNIKTLKINVSSNLLHRCILSIWHECLEQYMEQTIKESEISSTNVGGPGAFLQLKPNFISSDNSLSVIPLSTHEIHEIISNIPAEVDRNQIFRAKYTLERLRKSLGILLEFFFKSSDEEISKGNFETEEYHNVNYLIQLYNSSTPEVVEKYFIEKLNEQESSSSSSYGKLIVKIGYQRTSLYVDVQRATNLVPLDSNGLSDPFIIVELLPKHIFSETPKSVRTKIVKNTIDPVFDEHFEFSVPAEELLHPSACLAFIVMDHDLIMSNDFEGCVFIRTSLLLKSLNEKEQSSENSKLVFSNVRSQNRSANEYKQLQICSSLIRPISNKYGALDILGQRNDTYAQEIYKRWKTLEDSALN</sequence>
<evidence type="ECO:0000259" key="8">
    <source>
        <dbReference type="PROSITE" id="PS50004"/>
    </source>
</evidence>
<keyword evidence="6" id="KW-0967">Endosome</keyword>
<reference evidence="11" key="2">
    <citation type="journal article" date="2023" name="Infect Dis Poverty">
        <title>Chromosome-scale genome of the human blood fluke Schistosoma mekongi and its implications for public health.</title>
        <authorList>
            <person name="Zhou M."/>
            <person name="Xu L."/>
            <person name="Xu D."/>
            <person name="Chen W."/>
            <person name="Khan J."/>
            <person name="Hu Y."/>
            <person name="Huang H."/>
            <person name="Wei H."/>
            <person name="Zhang Y."/>
            <person name="Chusongsang P."/>
            <person name="Tanasarnprasert K."/>
            <person name="Hu X."/>
            <person name="Limpanont Y."/>
            <person name="Lv Z."/>
        </authorList>
    </citation>
    <scope>NUCLEOTIDE SEQUENCE</scope>
    <source>
        <strain evidence="11">LV_2022a</strain>
    </source>
</reference>
<comment type="similarity">
    <text evidence="3">Belongs to the unc-13 family.</text>
</comment>
<name>A0AAE1ZIV2_SCHME</name>
<feature type="domain" description="MHD1" evidence="9">
    <location>
        <begin position="684"/>
        <end position="820"/>
    </location>
</feature>
<dbReference type="PANTHER" id="PTHR45999">
    <property type="entry name" value="UNC-13-4A, ISOFORM B"/>
    <property type="match status" value="1"/>
</dbReference>
<keyword evidence="12" id="KW-1185">Reference proteome</keyword>
<feature type="domain" description="C2" evidence="8">
    <location>
        <begin position="1164"/>
        <end position="1289"/>
    </location>
</feature>
<reference evidence="11" key="1">
    <citation type="submission" date="2022-04" db="EMBL/GenBank/DDBJ databases">
        <authorList>
            <person name="Xu L."/>
            <person name="Lv Z."/>
        </authorList>
    </citation>
    <scope>NUCLEOTIDE SEQUENCE</scope>
    <source>
        <strain evidence="11">LV_2022a</strain>
    </source>
</reference>
<accession>A0AAE1ZIV2</accession>
<dbReference type="SMART" id="SM00239">
    <property type="entry name" value="C2"/>
    <property type="match status" value="2"/>
</dbReference>
<dbReference type="CDD" id="cd08676">
    <property type="entry name" value="C2A_Munc13-like"/>
    <property type="match status" value="1"/>
</dbReference>
<dbReference type="InterPro" id="IPR035892">
    <property type="entry name" value="C2_domain_sf"/>
</dbReference>
<dbReference type="GO" id="GO:0005770">
    <property type="term" value="C:late endosome"/>
    <property type="evidence" value="ECO:0007669"/>
    <property type="project" value="UniProtKB-SubCell"/>
</dbReference>
<evidence type="ECO:0000256" key="4">
    <source>
        <dbReference type="ARBA" id="ARBA00022483"/>
    </source>
</evidence>
<evidence type="ECO:0000256" key="3">
    <source>
        <dbReference type="ARBA" id="ARBA00005823"/>
    </source>
</evidence>
<dbReference type="PROSITE" id="PS51259">
    <property type="entry name" value="MHD2"/>
    <property type="match status" value="1"/>
</dbReference>
<evidence type="ECO:0000256" key="1">
    <source>
        <dbReference type="ARBA" id="ARBA00004496"/>
    </source>
</evidence>
<dbReference type="GO" id="GO:0006887">
    <property type="term" value="P:exocytosis"/>
    <property type="evidence" value="ECO:0007669"/>
    <property type="project" value="UniProtKB-KW"/>
</dbReference>
<evidence type="ECO:0000313" key="11">
    <source>
        <dbReference type="EMBL" id="KAK4474677.1"/>
    </source>
</evidence>
<dbReference type="Proteomes" id="UP001292079">
    <property type="component" value="Unassembled WGS sequence"/>
</dbReference>
<evidence type="ECO:0000259" key="9">
    <source>
        <dbReference type="PROSITE" id="PS51258"/>
    </source>
</evidence>
<comment type="subcellular location">
    <subcellularLocation>
        <location evidence="1">Cytoplasm</location>
    </subcellularLocation>
    <subcellularLocation>
        <location evidence="2">Late endosome</location>
    </subcellularLocation>
</comment>
<comment type="caution">
    <text evidence="11">The sequence shown here is derived from an EMBL/GenBank/DDBJ whole genome shotgun (WGS) entry which is preliminary data.</text>
</comment>
<evidence type="ECO:0000259" key="10">
    <source>
        <dbReference type="PROSITE" id="PS51259"/>
    </source>
</evidence>
<dbReference type="InterPro" id="IPR014772">
    <property type="entry name" value="Munc13_dom-2"/>
</dbReference>
<feature type="compositionally biased region" description="Low complexity" evidence="7">
    <location>
        <begin position="877"/>
        <end position="892"/>
    </location>
</feature>
<dbReference type="PROSITE" id="PS50004">
    <property type="entry name" value="C2"/>
    <property type="match status" value="2"/>
</dbReference>
<dbReference type="GO" id="GO:0099503">
    <property type="term" value="C:secretory vesicle"/>
    <property type="evidence" value="ECO:0007669"/>
    <property type="project" value="TreeGrafter"/>
</dbReference>
<dbReference type="InterPro" id="IPR014770">
    <property type="entry name" value="Munc13_1"/>
</dbReference>
<evidence type="ECO:0000256" key="7">
    <source>
        <dbReference type="SAM" id="MobiDB-lite"/>
    </source>
</evidence>
<dbReference type="PROSITE" id="PS51258">
    <property type="entry name" value="MHD1"/>
    <property type="match status" value="1"/>
</dbReference>
<feature type="region of interest" description="Disordered" evidence="7">
    <location>
        <begin position="874"/>
        <end position="917"/>
    </location>
</feature>
<evidence type="ECO:0000256" key="6">
    <source>
        <dbReference type="ARBA" id="ARBA00022753"/>
    </source>
</evidence>
<dbReference type="InterPro" id="IPR052095">
    <property type="entry name" value="UNC-13_domain"/>
</dbReference>
<evidence type="ECO:0000256" key="2">
    <source>
        <dbReference type="ARBA" id="ARBA00004603"/>
    </source>
</evidence>
<feature type="non-terminal residue" evidence="11">
    <location>
        <position position="1356"/>
    </location>
</feature>
<keyword evidence="4" id="KW-0268">Exocytosis</keyword>
<evidence type="ECO:0008006" key="13">
    <source>
        <dbReference type="Google" id="ProtNLM"/>
    </source>
</evidence>
<keyword evidence="5" id="KW-0963">Cytoplasm</keyword>
<dbReference type="InterPro" id="IPR000008">
    <property type="entry name" value="C2_dom"/>
</dbReference>
<dbReference type="SUPFAM" id="SSF49562">
    <property type="entry name" value="C2 domain (Calcium/lipid-binding domain, CaLB)"/>
    <property type="match status" value="2"/>
</dbReference>
<dbReference type="Gene3D" id="2.60.40.150">
    <property type="entry name" value="C2 domain"/>
    <property type="match status" value="2"/>
</dbReference>
<dbReference type="PANTHER" id="PTHR45999:SF4">
    <property type="entry name" value="UNC-13-4A, ISOFORM B"/>
    <property type="match status" value="1"/>
</dbReference>
<evidence type="ECO:0000256" key="5">
    <source>
        <dbReference type="ARBA" id="ARBA00022490"/>
    </source>
</evidence>
<dbReference type="CDD" id="cd04009">
    <property type="entry name" value="C2B_Munc13-like"/>
    <property type="match status" value="1"/>
</dbReference>
<organism evidence="11 12">
    <name type="scientific">Schistosoma mekongi</name>
    <name type="common">Parasitic worm</name>
    <dbReference type="NCBI Taxonomy" id="38744"/>
    <lineage>
        <taxon>Eukaryota</taxon>
        <taxon>Metazoa</taxon>
        <taxon>Spiralia</taxon>
        <taxon>Lophotrochozoa</taxon>
        <taxon>Platyhelminthes</taxon>
        <taxon>Trematoda</taxon>
        <taxon>Digenea</taxon>
        <taxon>Strigeidida</taxon>
        <taxon>Schistosomatoidea</taxon>
        <taxon>Schistosomatidae</taxon>
        <taxon>Schistosoma</taxon>
    </lineage>
</organism>
<gene>
    <name evidence="11" type="ORF">MN116_001807</name>
</gene>
<dbReference type="Pfam" id="PF00168">
    <property type="entry name" value="C2"/>
    <property type="match status" value="3"/>
</dbReference>
<dbReference type="EMBL" id="JALJAT010000001">
    <property type="protein sequence ID" value="KAK4474677.1"/>
    <property type="molecule type" value="Genomic_DNA"/>
</dbReference>
<dbReference type="Gene3D" id="1.10.357.50">
    <property type="match status" value="1"/>
</dbReference>
<evidence type="ECO:0000313" key="12">
    <source>
        <dbReference type="Proteomes" id="UP001292079"/>
    </source>
</evidence>